<dbReference type="SUPFAM" id="SSF57850">
    <property type="entry name" value="RING/U-box"/>
    <property type="match status" value="1"/>
</dbReference>
<comment type="catalytic activity">
    <reaction evidence="1">
        <text>S-ubiquitinyl-[E2 ubiquitin-conjugating enzyme]-L-cysteine + [acceptor protein]-L-lysine = [E2 ubiquitin-conjugating enzyme]-L-cysteine + N(6)-ubiquitinyl-[acceptor protein]-L-lysine.</text>
        <dbReference type="EC" id="2.3.2.27"/>
    </reaction>
</comment>
<proteinExistence type="predicted"/>
<evidence type="ECO:0000256" key="10">
    <source>
        <dbReference type="SAM" id="Phobius"/>
    </source>
</evidence>
<dbReference type="OMA" id="DHWLRAN"/>
<dbReference type="Pfam" id="PF13639">
    <property type="entry name" value="zf-RING_2"/>
    <property type="match status" value="1"/>
</dbReference>
<dbReference type="GO" id="GO:0008270">
    <property type="term" value="F:zinc ion binding"/>
    <property type="evidence" value="ECO:0007669"/>
    <property type="project" value="UniProtKB-KW"/>
</dbReference>
<dbReference type="InterPro" id="IPR044600">
    <property type="entry name" value="ATL1/ATL16-like"/>
</dbReference>
<feature type="compositionally biased region" description="Basic and acidic residues" evidence="9">
    <location>
        <begin position="223"/>
        <end position="238"/>
    </location>
</feature>
<evidence type="ECO:0000256" key="9">
    <source>
        <dbReference type="SAM" id="MobiDB-lite"/>
    </source>
</evidence>
<dbReference type="RefSeq" id="XP_010267578.1">
    <property type="nucleotide sequence ID" value="XM_010269276.2"/>
</dbReference>
<evidence type="ECO:0000313" key="12">
    <source>
        <dbReference type="RefSeq" id="XP_010267578.1"/>
    </source>
</evidence>
<comment type="pathway">
    <text evidence="2">Protein modification; protein ubiquitination.</text>
</comment>
<name>A0A1U8AWC5_NELNU</name>
<dbReference type="GO" id="GO:0016020">
    <property type="term" value="C:membrane"/>
    <property type="evidence" value="ECO:0000318"/>
    <property type="project" value="GO_Central"/>
</dbReference>
<dbReference type="Gene3D" id="3.30.40.10">
    <property type="entry name" value="Zinc/RING finger domain, C3HC4 (zinc finger)"/>
    <property type="match status" value="1"/>
</dbReference>
<keyword evidence="8" id="KW-0862">Zinc</keyword>
<dbReference type="InterPro" id="IPR001841">
    <property type="entry name" value="Znf_RING"/>
</dbReference>
<evidence type="ECO:0000256" key="1">
    <source>
        <dbReference type="ARBA" id="ARBA00000900"/>
    </source>
</evidence>
<keyword evidence="6" id="KW-0863">Zinc-finger</keyword>
<dbReference type="AlphaFoldDB" id="A0A1U8AWC5"/>
<organism evidence="11 12">
    <name type="scientific">Nelumbo nucifera</name>
    <name type="common">Sacred lotus</name>
    <dbReference type="NCBI Taxonomy" id="4432"/>
    <lineage>
        <taxon>Eukaryota</taxon>
        <taxon>Viridiplantae</taxon>
        <taxon>Streptophyta</taxon>
        <taxon>Embryophyta</taxon>
        <taxon>Tracheophyta</taxon>
        <taxon>Spermatophyta</taxon>
        <taxon>Magnoliopsida</taxon>
        <taxon>Proteales</taxon>
        <taxon>Nelumbonaceae</taxon>
        <taxon>Nelumbo</taxon>
    </lineage>
</organism>
<evidence type="ECO:0000256" key="7">
    <source>
        <dbReference type="ARBA" id="ARBA00022786"/>
    </source>
</evidence>
<dbReference type="GeneID" id="104604765"/>
<evidence type="ECO:0000313" key="11">
    <source>
        <dbReference type="Proteomes" id="UP000189703"/>
    </source>
</evidence>
<keyword evidence="10" id="KW-1133">Transmembrane helix</keyword>
<dbReference type="SMART" id="SM00184">
    <property type="entry name" value="RING"/>
    <property type="match status" value="1"/>
</dbReference>
<keyword evidence="10" id="KW-0472">Membrane</keyword>
<dbReference type="EC" id="2.3.2.27" evidence="3"/>
<dbReference type="GO" id="GO:0016567">
    <property type="term" value="P:protein ubiquitination"/>
    <property type="evidence" value="ECO:0007669"/>
    <property type="project" value="InterPro"/>
</dbReference>
<feature type="transmembrane region" description="Helical" evidence="10">
    <location>
        <begin position="20"/>
        <end position="45"/>
    </location>
</feature>
<evidence type="ECO:0000256" key="5">
    <source>
        <dbReference type="ARBA" id="ARBA00022723"/>
    </source>
</evidence>
<dbReference type="OrthoDB" id="8062037at2759"/>
<dbReference type="CDD" id="cd16461">
    <property type="entry name" value="RING-H2_EL5-like"/>
    <property type="match status" value="1"/>
</dbReference>
<dbReference type="GO" id="GO:0006511">
    <property type="term" value="P:ubiquitin-dependent protein catabolic process"/>
    <property type="evidence" value="ECO:0000318"/>
    <property type="project" value="GO_Central"/>
</dbReference>
<keyword evidence="4" id="KW-0808">Transferase</keyword>
<gene>
    <name evidence="12" type="primary">LOC104604765</name>
</gene>
<protein>
    <recommendedName>
        <fullName evidence="3">RING-type E3 ubiquitin transferase</fullName>
        <ecNumber evidence="3">2.3.2.27</ecNumber>
    </recommendedName>
</protein>
<accession>A0A1U8AWC5</accession>
<evidence type="ECO:0000256" key="8">
    <source>
        <dbReference type="ARBA" id="ARBA00022833"/>
    </source>
</evidence>
<dbReference type="eggNOG" id="KOG0800">
    <property type="taxonomic scope" value="Eukaryota"/>
</dbReference>
<keyword evidence="10" id="KW-0812">Transmembrane</keyword>
<sequence length="256" mass="28629">MGLPTTPSPPHLYPQALQRKLYQAFIFSVPILFSIILLLLFYLFYLKRRASNLSPSPPTLPLRSGQATPYNHLSPAVALKEEAKDKLPIVIFDEDLKSRDSQCCVCLGDFEIKEQLNQIPSCKHVFHVDCIDHWLRANATCPLCRCSILLTRKSISDPPLQFNLLQQNDDAVVVAPDHYPQIVSSEAESVDVNRNLTNSSTEDGWRQIQGFRSGGGTGLTEPSEDRQELSVSRDDEGTSYHPHGNTATVHIQIHPS</sequence>
<dbReference type="GO" id="GO:0061630">
    <property type="term" value="F:ubiquitin protein ligase activity"/>
    <property type="evidence" value="ECO:0000318"/>
    <property type="project" value="GO_Central"/>
</dbReference>
<dbReference type="KEGG" id="nnu:104604765"/>
<evidence type="ECO:0000256" key="3">
    <source>
        <dbReference type="ARBA" id="ARBA00012483"/>
    </source>
</evidence>
<evidence type="ECO:0000256" key="6">
    <source>
        <dbReference type="ARBA" id="ARBA00022771"/>
    </source>
</evidence>
<feature type="region of interest" description="Disordered" evidence="9">
    <location>
        <begin position="196"/>
        <end position="256"/>
    </location>
</feature>
<reference evidence="12" key="1">
    <citation type="submission" date="2025-08" db="UniProtKB">
        <authorList>
            <consortium name="RefSeq"/>
        </authorList>
    </citation>
    <scope>IDENTIFICATION</scope>
</reference>
<keyword evidence="5" id="KW-0479">Metal-binding</keyword>
<dbReference type="PROSITE" id="PS50089">
    <property type="entry name" value="ZF_RING_2"/>
    <property type="match status" value="1"/>
</dbReference>
<dbReference type="PANTHER" id="PTHR46913">
    <property type="entry name" value="RING-H2 FINGER PROTEIN ATL16"/>
    <property type="match status" value="1"/>
</dbReference>
<dbReference type="InterPro" id="IPR013083">
    <property type="entry name" value="Znf_RING/FYVE/PHD"/>
</dbReference>
<dbReference type="Proteomes" id="UP000189703">
    <property type="component" value="Unplaced"/>
</dbReference>
<feature type="compositionally biased region" description="Polar residues" evidence="9">
    <location>
        <begin position="245"/>
        <end position="256"/>
    </location>
</feature>
<dbReference type="PANTHER" id="PTHR46913:SF23">
    <property type="entry name" value="E3 UBIQUITIN-PROTEIN LIGASE RHA4A-RELATED"/>
    <property type="match status" value="1"/>
</dbReference>
<keyword evidence="11" id="KW-1185">Reference proteome</keyword>
<keyword evidence="7" id="KW-0833">Ubl conjugation pathway</keyword>
<evidence type="ECO:0000256" key="4">
    <source>
        <dbReference type="ARBA" id="ARBA00022679"/>
    </source>
</evidence>
<evidence type="ECO:0000256" key="2">
    <source>
        <dbReference type="ARBA" id="ARBA00004906"/>
    </source>
</evidence>